<dbReference type="STRING" id="29341.RSJ17_09715"/>
<keyword evidence="3" id="KW-1185">Reference proteome</keyword>
<dbReference type="Proteomes" id="UP000031366">
    <property type="component" value="Unassembled WGS sequence"/>
</dbReference>
<dbReference type="OrthoDB" id="9777497at2"/>
<evidence type="ECO:0000313" key="3">
    <source>
        <dbReference type="Proteomes" id="UP000031366"/>
    </source>
</evidence>
<sequence length="203" mass="23999">MPSINTHMAFAKILHLKLSENLENNYFLLGNIAPDCFLHRNNNYLDYKAHYKSSVNSNCQCELFLRDKCLDVTDKERSFILGYYSHLWLDNYVNENGHILRTSMLVNGNNEEAKEKFLKDLLFYDNKIIDNKLNVEKINKTIFKDFKNYYVVSEKDMKIIFNEYVILLKESSKHSNFLVLKEKNYINFLTLASSKLSKVIRNI</sequence>
<dbReference type="InterPro" id="IPR029002">
    <property type="entry name" value="PLPC/GPLD1"/>
</dbReference>
<organism evidence="2 3">
    <name type="scientific">Clostridium argentinense CDC 2741</name>
    <dbReference type="NCBI Taxonomy" id="1418104"/>
    <lineage>
        <taxon>Bacteria</taxon>
        <taxon>Bacillati</taxon>
        <taxon>Bacillota</taxon>
        <taxon>Clostridia</taxon>
        <taxon>Eubacteriales</taxon>
        <taxon>Clostridiaceae</taxon>
        <taxon>Clostridium</taxon>
    </lineage>
</organism>
<comment type="caution">
    <text evidence="2">The sequence shown here is derived from an EMBL/GenBank/DDBJ whole genome shotgun (WGS) entry which is preliminary data.</text>
</comment>
<proteinExistence type="predicted"/>
<evidence type="ECO:0000313" key="2">
    <source>
        <dbReference type="EMBL" id="KIE48220.1"/>
    </source>
</evidence>
<evidence type="ECO:0000259" key="1">
    <source>
        <dbReference type="Pfam" id="PF00882"/>
    </source>
</evidence>
<dbReference type="AlphaFoldDB" id="A0A0C1ULW1"/>
<name>A0A0C1ULW1_9CLOT</name>
<gene>
    <name evidence="2" type="ORF">U732_3973</name>
</gene>
<feature type="domain" description="Phospholipase C/D" evidence="1">
    <location>
        <begin position="6"/>
        <end position="177"/>
    </location>
</feature>
<dbReference type="EMBL" id="AYSO01000011">
    <property type="protein sequence ID" value="KIE48220.1"/>
    <property type="molecule type" value="Genomic_DNA"/>
</dbReference>
<protein>
    <submittedName>
        <fullName evidence="2">Zinc dependent phospholipase C family protein</fullName>
    </submittedName>
</protein>
<accession>A0A0C1ULW1</accession>
<reference evidence="2 3" key="1">
    <citation type="journal article" date="2015" name="Infect. Genet. Evol.">
        <title>Genomic sequences of six botulinum neurotoxin-producing strains representing three clostridial species illustrate the mobility and diversity of botulinum neurotoxin genes.</title>
        <authorList>
            <person name="Smith T.J."/>
            <person name="Hill K.K."/>
            <person name="Xie G."/>
            <person name="Foley B.T."/>
            <person name="Williamson C.H."/>
            <person name="Foster J.T."/>
            <person name="Johnson S.L."/>
            <person name="Chertkov O."/>
            <person name="Teshima H."/>
            <person name="Gibbons H.S."/>
            <person name="Johnsky L.A."/>
            <person name="Karavis M.A."/>
            <person name="Smith L.A."/>
        </authorList>
    </citation>
    <scope>NUCLEOTIDE SEQUENCE [LARGE SCALE GENOMIC DNA]</scope>
    <source>
        <strain evidence="2 3">CDC 2741</strain>
    </source>
</reference>
<dbReference type="Pfam" id="PF00882">
    <property type="entry name" value="Zn_dep_PLPC"/>
    <property type="match status" value="1"/>
</dbReference>
<dbReference type="RefSeq" id="WP_039630010.1">
    <property type="nucleotide sequence ID" value="NZ_AYSO01000011.1"/>
</dbReference>